<accession>A0ABT9SE56</accession>
<gene>
    <name evidence="1" type="ORF">J2W36_004914</name>
</gene>
<dbReference type="InterPro" id="IPR048444">
    <property type="entry name" value="DNMK"/>
</dbReference>
<name>A0ABT9SE56_9BURK</name>
<evidence type="ECO:0008006" key="3">
    <source>
        <dbReference type="Google" id="ProtNLM"/>
    </source>
</evidence>
<dbReference type="EMBL" id="JAUSRO010000020">
    <property type="protein sequence ID" value="MDP9902637.1"/>
    <property type="molecule type" value="Genomic_DNA"/>
</dbReference>
<proteinExistence type="predicted"/>
<evidence type="ECO:0000313" key="1">
    <source>
        <dbReference type="EMBL" id="MDP9902637.1"/>
    </source>
</evidence>
<dbReference type="InterPro" id="IPR027417">
    <property type="entry name" value="P-loop_NTPase"/>
</dbReference>
<protein>
    <recommendedName>
        <fullName evidence="3">Deoxynucleotide monophosphate kinase</fullName>
    </recommendedName>
</protein>
<dbReference type="Gene3D" id="3.40.50.300">
    <property type="entry name" value="P-loop containing nucleotide triphosphate hydrolases"/>
    <property type="match status" value="1"/>
</dbReference>
<comment type="caution">
    <text evidence="1">The sequence shown here is derived from an EMBL/GenBank/DDBJ whole genome shotgun (WGS) entry which is preliminary data.</text>
</comment>
<evidence type="ECO:0000313" key="2">
    <source>
        <dbReference type="Proteomes" id="UP001226867"/>
    </source>
</evidence>
<dbReference type="Proteomes" id="UP001226867">
    <property type="component" value="Unassembled WGS sequence"/>
</dbReference>
<keyword evidence="2" id="KW-1185">Reference proteome</keyword>
<reference evidence="1 2" key="1">
    <citation type="submission" date="2023-07" db="EMBL/GenBank/DDBJ databases">
        <title>Sorghum-associated microbial communities from plants grown in Nebraska, USA.</title>
        <authorList>
            <person name="Schachtman D."/>
        </authorList>
    </citation>
    <scope>NUCLEOTIDE SEQUENCE [LARGE SCALE GENOMIC DNA]</scope>
    <source>
        <strain evidence="1 2">DS1607</strain>
    </source>
</reference>
<dbReference type="SUPFAM" id="SSF52540">
    <property type="entry name" value="P-loop containing nucleoside triphosphate hydrolases"/>
    <property type="match status" value="1"/>
</dbReference>
<organism evidence="1 2">
    <name type="scientific">Variovorax ginsengisoli</name>
    <dbReference type="NCBI Taxonomy" id="363844"/>
    <lineage>
        <taxon>Bacteria</taxon>
        <taxon>Pseudomonadati</taxon>
        <taxon>Pseudomonadota</taxon>
        <taxon>Betaproteobacteria</taxon>
        <taxon>Burkholderiales</taxon>
        <taxon>Comamonadaceae</taxon>
        <taxon>Variovorax</taxon>
    </lineage>
</organism>
<dbReference type="Pfam" id="PF21448">
    <property type="entry name" value="DNMK"/>
    <property type="match status" value="1"/>
</dbReference>
<dbReference type="RefSeq" id="WP_307692373.1">
    <property type="nucleotide sequence ID" value="NZ_JAUSRO010000020.1"/>
</dbReference>
<sequence length="232" mass="25801">MRKKQVIGLSGFSGSGKDTVADLLVVHCHFRKLAFADALRGEIANAFEIDIATLSAPETKHEPTPMLAMSRAPMEFLSAITHALGVHSCGISAADYLAWIEKPRTPREIMQWWGTEYRRARTPNYWSHKLLQRIFDHTKDGESRFVVTDCRYMNEVQSVRMLSGVLWQINRPGIDTSNTPEGVHSSATDGSEFGPDLVLNNSHTIAHLQQLVLSEFLARETGIPGMTVTVPA</sequence>